<dbReference type="EMBL" id="CYRY02001491">
    <property type="protein sequence ID" value="VCW66139.1"/>
    <property type="molecule type" value="Genomic_DNA"/>
</dbReference>
<keyword evidence="8" id="KW-1185">Reference proteome</keyword>
<evidence type="ECO:0000256" key="4">
    <source>
        <dbReference type="ARBA" id="ARBA00035246"/>
    </source>
</evidence>
<dbReference type="Proteomes" id="UP000269945">
    <property type="component" value="Unassembled WGS sequence"/>
</dbReference>
<dbReference type="InterPro" id="IPR000702">
    <property type="entry name" value="Ribosomal_uL6-like"/>
</dbReference>
<comment type="similarity">
    <text evidence="1">Belongs to the universal ribosomal protein uL6 family.</text>
</comment>
<reference evidence="7 8" key="1">
    <citation type="submission" date="2018-10" db="EMBL/GenBank/DDBJ databases">
        <authorList>
            <person name="Ekblom R."/>
            <person name="Jareborg N."/>
        </authorList>
    </citation>
    <scope>NUCLEOTIDE SEQUENCE [LARGE SCALE GENOMIC DNA]</scope>
    <source>
        <tissue evidence="7">Muscle</tissue>
    </source>
</reference>
<dbReference type="Gene3D" id="3.90.930.12">
    <property type="entry name" value="Ribosomal protein L6, alpha-beta domain"/>
    <property type="match status" value="2"/>
</dbReference>
<dbReference type="GO" id="GO:0019843">
    <property type="term" value="F:rRNA binding"/>
    <property type="evidence" value="ECO:0007669"/>
    <property type="project" value="InterPro"/>
</dbReference>
<keyword evidence="2" id="KW-0689">Ribosomal protein</keyword>
<dbReference type="SUPFAM" id="SSF56053">
    <property type="entry name" value="Ribosomal protein L6"/>
    <property type="match status" value="1"/>
</dbReference>
<dbReference type="PANTHER" id="PTHR11655">
    <property type="entry name" value="60S/50S RIBOSOMAL PROTEIN L6/L9"/>
    <property type="match status" value="1"/>
</dbReference>
<evidence type="ECO:0000259" key="6">
    <source>
        <dbReference type="Pfam" id="PF00347"/>
    </source>
</evidence>
<dbReference type="PANTHER" id="PTHR11655:SF46">
    <property type="entry name" value="LARGE RIBOSOMAL SUBUNIT PROTEIN UL6"/>
    <property type="match status" value="1"/>
</dbReference>
<accession>A0A9X9LEB7</accession>
<evidence type="ECO:0000313" key="7">
    <source>
        <dbReference type="EMBL" id="VCW66139.1"/>
    </source>
</evidence>
<dbReference type="FunFam" id="3.90.930.12:FF:000005">
    <property type="entry name" value="60S ribosomal protein L9"/>
    <property type="match status" value="1"/>
</dbReference>
<name>A0A9X9LEB7_GULGU</name>
<proteinExistence type="inferred from homology"/>
<evidence type="ECO:0000256" key="3">
    <source>
        <dbReference type="ARBA" id="ARBA00023274"/>
    </source>
</evidence>
<dbReference type="InterPro" id="IPR020040">
    <property type="entry name" value="Ribosomal_uL6_a/b-dom"/>
</dbReference>
<evidence type="ECO:0000313" key="8">
    <source>
        <dbReference type="Proteomes" id="UP000269945"/>
    </source>
</evidence>
<gene>
    <name evidence="7" type="ORF">BN2614_LOCUS1</name>
</gene>
<dbReference type="GO" id="GO:0022625">
    <property type="term" value="C:cytosolic large ribosomal subunit"/>
    <property type="evidence" value="ECO:0007669"/>
    <property type="project" value="TreeGrafter"/>
</dbReference>
<dbReference type="GO" id="GO:0002181">
    <property type="term" value="P:cytoplasmic translation"/>
    <property type="evidence" value="ECO:0007669"/>
    <property type="project" value="TreeGrafter"/>
</dbReference>
<evidence type="ECO:0000256" key="1">
    <source>
        <dbReference type="ARBA" id="ARBA00009356"/>
    </source>
</evidence>
<feature type="domain" description="Large ribosomal subunit protein uL6 alpha-beta" evidence="6">
    <location>
        <begin position="19"/>
        <end position="85"/>
    </location>
</feature>
<protein>
    <recommendedName>
        <fullName evidence="4">Large ribosomal subunit protein uL6</fullName>
    </recommendedName>
    <alternativeName>
        <fullName evidence="5">60S ribosomal protein L9</fullName>
    </alternativeName>
</protein>
<sequence>MKTILINQTVNIPTDADNTQKGPTIIVKGPRGALRRDFNHIDVEFSLLGKKKMTLWVDKWWGARKELATVRPICSSIQNMIKGVALGSRYQMMSVCAHFPIHAVIQEKDSLVEIQNFLDEKYICGVQMRTRCCLFSISSSKS</sequence>
<evidence type="ECO:0000256" key="5">
    <source>
        <dbReference type="ARBA" id="ARBA00035349"/>
    </source>
</evidence>
<dbReference type="InterPro" id="IPR036789">
    <property type="entry name" value="Ribosomal_uL6-like_a/b-dom_sf"/>
</dbReference>
<dbReference type="AlphaFoldDB" id="A0A9X9LEB7"/>
<organism evidence="7 8">
    <name type="scientific">Gulo gulo</name>
    <name type="common">Wolverine</name>
    <name type="synonym">Gluton</name>
    <dbReference type="NCBI Taxonomy" id="48420"/>
    <lineage>
        <taxon>Eukaryota</taxon>
        <taxon>Metazoa</taxon>
        <taxon>Chordata</taxon>
        <taxon>Craniata</taxon>
        <taxon>Vertebrata</taxon>
        <taxon>Euteleostomi</taxon>
        <taxon>Mammalia</taxon>
        <taxon>Eutheria</taxon>
        <taxon>Laurasiatheria</taxon>
        <taxon>Carnivora</taxon>
        <taxon>Caniformia</taxon>
        <taxon>Musteloidea</taxon>
        <taxon>Mustelidae</taxon>
        <taxon>Guloninae</taxon>
        <taxon>Gulo</taxon>
    </lineage>
</organism>
<dbReference type="GO" id="GO:0003735">
    <property type="term" value="F:structural constituent of ribosome"/>
    <property type="evidence" value="ECO:0007669"/>
    <property type="project" value="InterPro"/>
</dbReference>
<keyword evidence="3" id="KW-0687">Ribonucleoprotein</keyword>
<evidence type="ECO:0000256" key="2">
    <source>
        <dbReference type="ARBA" id="ARBA00022980"/>
    </source>
</evidence>
<comment type="caution">
    <text evidence="7">The sequence shown here is derived from an EMBL/GenBank/DDBJ whole genome shotgun (WGS) entry which is preliminary data.</text>
</comment>
<dbReference type="Pfam" id="PF00347">
    <property type="entry name" value="Ribosomal_L6"/>
    <property type="match status" value="1"/>
</dbReference>